<comment type="caution">
    <text evidence="1">The sequence shown here is derived from an EMBL/GenBank/DDBJ whole genome shotgun (WGS) entry which is preliminary data.</text>
</comment>
<proteinExistence type="predicted"/>
<dbReference type="GeneID" id="85404543"/>
<keyword evidence="2" id="KW-1185">Reference proteome</keyword>
<sequence>MRISELEAPNDLWSFPPWNLLALSLLIKTVFTSVERLQSRIQASEPRDSRRNFPGARRKVLSPIRAFFVSHAHCVCHPPANPVLYSSTISLPLLSVFSRET</sequence>
<accession>A0ABQ9RHP2</accession>
<protein>
    <submittedName>
        <fullName evidence="1">Uncharacterized protein</fullName>
    </submittedName>
</protein>
<reference evidence="1 2" key="1">
    <citation type="submission" date="2016-10" db="EMBL/GenBank/DDBJ databases">
        <title>The genome sequence of Colletotrichum fioriniae PJ7.</title>
        <authorList>
            <person name="Baroncelli R."/>
        </authorList>
    </citation>
    <scope>NUCLEOTIDE SEQUENCE [LARGE SCALE GENOMIC DNA]</scope>
    <source>
        <strain evidence="1 2">Tom-12</strain>
    </source>
</reference>
<organism evidence="1 2">
    <name type="scientific">Colletotrichum tamarilloi</name>
    <dbReference type="NCBI Taxonomy" id="1209934"/>
    <lineage>
        <taxon>Eukaryota</taxon>
        <taxon>Fungi</taxon>
        <taxon>Dikarya</taxon>
        <taxon>Ascomycota</taxon>
        <taxon>Pezizomycotina</taxon>
        <taxon>Sordariomycetes</taxon>
        <taxon>Hypocreomycetidae</taxon>
        <taxon>Glomerellales</taxon>
        <taxon>Glomerellaceae</taxon>
        <taxon>Colletotrichum</taxon>
        <taxon>Colletotrichum acutatum species complex</taxon>
    </lineage>
</organism>
<evidence type="ECO:0000313" key="2">
    <source>
        <dbReference type="Proteomes" id="UP001227543"/>
    </source>
</evidence>
<dbReference type="EMBL" id="MLFU01000010">
    <property type="protein sequence ID" value="KAK1504045.1"/>
    <property type="molecule type" value="Genomic_DNA"/>
</dbReference>
<evidence type="ECO:0000313" key="1">
    <source>
        <dbReference type="EMBL" id="KAK1504045.1"/>
    </source>
</evidence>
<name>A0ABQ9RHP2_9PEZI</name>
<gene>
    <name evidence="1" type="ORF">CTAM01_04275</name>
</gene>
<dbReference type="Proteomes" id="UP001227543">
    <property type="component" value="Unassembled WGS sequence"/>
</dbReference>
<dbReference type="RefSeq" id="XP_060384950.1">
    <property type="nucleotide sequence ID" value="XM_060520305.1"/>
</dbReference>